<evidence type="ECO:0000313" key="6">
    <source>
        <dbReference type="EMBL" id="NAR71956.1"/>
    </source>
</evidence>
<reference evidence="7 8" key="1">
    <citation type="submission" date="2019-03" db="EMBL/GenBank/DDBJ databases">
        <title>Complete genome sequence of two outbreak-associated Acinetobacter haemolyticus strains.</title>
        <authorList>
            <person name="Bai L."/>
            <person name="Zhang S.-C."/>
            <person name="Deng Y."/>
            <person name="Song C.-C."/>
            <person name="Kang G.-B."/>
            <person name="Dong Y."/>
            <person name="Wang Y."/>
            <person name="Gao F."/>
            <person name="Huang H."/>
        </authorList>
    </citation>
    <scope>NUCLEOTIDE SEQUENCE [LARGE SCALE GENOMIC DNA]</scope>
    <source>
        <strain evidence="7 8">TJR01</strain>
    </source>
</reference>
<protein>
    <submittedName>
        <fullName evidence="6">LysR family transcriptional regulator</fullName>
    </submittedName>
</protein>
<dbReference type="OrthoDB" id="8885940at2"/>
<dbReference type="PROSITE" id="PS50931">
    <property type="entry name" value="HTH_LYSR"/>
    <property type="match status" value="1"/>
</dbReference>
<evidence type="ECO:0000259" key="5">
    <source>
        <dbReference type="PROSITE" id="PS50931"/>
    </source>
</evidence>
<dbReference type="Proteomes" id="UP000451048">
    <property type="component" value="Unassembled WGS sequence"/>
</dbReference>
<dbReference type="KEGG" id="ahl:AHTJS_04755"/>
<dbReference type="Gene3D" id="3.40.190.290">
    <property type="match status" value="1"/>
</dbReference>
<keyword evidence="2" id="KW-0805">Transcription regulation</keyword>
<dbReference type="GO" id="GO:0003700">
    <property type="term" value="F:DNA-binding transcription factor activity"/>
    <property type="evidence" value="ECO:0007669"/>
    <property type="project" value="InterPro"/>
</dbReference>
<dbReference type="STRING" id="29430.AHTJS_04755"/>
<dbReference type="PANTHER" id="PTHR30537">
    <property type="entry name" value="HTH-TYPE TRANSCRIPTIONAL REGULATOR"/>
    <property type="match status" value="1"/>
</dbReference>
<keyword evidence="3" id="KW-0238">DNA-binding</keyword>
<dbReference type="PRINTS" id="PR00039">
    <property type="entry name" value="HTHLYSR"/>
</dbReference>
<feature type="domain" description="HTH lysR-type" evidence="5">
    <location>
        <begin position="14"/>
        <end position="65"/>
    </location>
</feature>
<dbReference type="InterPro" id="IPR058163">
    <property type="entry name" value="LysR-type_TF_proteobact-type"/>
</dbReference>
<name>A0A1L6KKY6_ACIHA</name>
<organism evidence="6 9">
    <name type="scientific">Acinetobacter haemolyticus</name>
    <dbReference type="NCBI Taxonomy" id="29430"/>
    <lineage>
        <taxon>Bacteria</taxon>
        <taxon>Pseudomonadati</taxon>
        <taxon>Pseudomonadota</taxon>
        <taxon>Gammaproteobacteria</taxon>
        <taxon>Moraxellales</taxon>
        <taxon>Moraxellaceae</taxon>
        <taxon>Acinetobacter</taxon>
    </lineage>
</organism>
<keyword evidence="4" id="KW-0804">Transcription</keyword>
<dbReference type="InterPro" id="IPR000847">
    <property type="entry name" value="LysR_HTH_N"/>
</dbReference>
<dbReference type="InterPro" id="IPR036388">
    <property type="entry name" value="WH-like_DNA-bd_sf"/>
</dbReference>
<dbReference type="Gene3D" id="1.10.10.10">
    <property type="entry name" value="Winged helix-like DNA-binding domain superfamily/Winged helix DNA-binding domain"/>
    <property type="match status" value="1"/>
</dbReference>
<dbReference type="PANTHER" id="PTHR30537:SF5">
    <property type="entry name" value="HTH-TYPE TRANSCRIPTIONAL ACTIVATOR TTDR-RELATED"/>
    <property type="match status" value="1"/>
</dbReference>
<proteinExistence type="inferred from homology"/>
<evidence type="ECO:0000256" key="3">
    <source>
        <dbReference type="ARBA" id="ARBA00023125"/>
    </source>
</evidence>
<dbReference type="RefSeq" id="WP_075315162.1">
    <property type="nucleotide sequence ID" value="NZ_CAXNZT010000008.1"/>
</dbReference>
<reference evidence="6 9" key="2">
    <citation type="submission" date="2019-12" db="EMBL/GenBank/DDBJ databases">
        <title>Acinetobacter haemolyticus comparative genomics.</title>
        <authorList>
            <person name="Castro-Jaimes S."/>
            <person name="Bello-Lopez E."/>
            <person name="Velazquez-Acosta C."/>
            <person name="Volkow-Fernandez P."/>
            <person name="Lozano-Zarain P."/>
            <person name="Castillo Ramirez S."/>
            <person name="Cevallos M.A."/>
        </authorList>
    </citation>
    <scope>NUCLEOTIDE SEQUENCE [LARGE SCALE GENOMIC DNA]</scope>
    <source>
        <strain evidence="6 9">AN10</strain>
    </source>
</reference>
<dbReference type="CDD" id="cd08422">
    <property type="entry name" value="PBP2_CrgA_like"/>
    <property type="match status" value="1"/>
</dbReference>
<comment type="similarity">
    <text evidence="1">Belongs to the LysR transcriptional regulatory family.</text>
</comment>
<dbReference type="InterPro" id="IPR036390">
    <property type="entry name" value="WH_DNA-bd_sf"/>
</dbReference>
<dbReference type="EMBL" id="CP038009">
    <property type="protein sequence ID" value="QBQ15660.1"/>
    <property type="molecule type" value="Genomic_DNA"/>
</dbReference>
<evidence type="ECO:0000256" key="1">
    <source>
        <dbReference type="ARBA" id="ARBA00009437"/>
    </source>
</evidence>
<evidence type="ECO:0000256" key="4">
    <source>
        <dbReference type="ARBA" id="ARBA00023163"/>
    </source>
</evidence>
<accession>A0A1L6KKY6</accession>
<dbReference type="AlphaFoldDB" id="A0A1L6KKY6"/>
<dbReference type="EMBL" id="WTTO01000001">
    <property type="protein sequence ID" value="NAR71956.1"/>
    <property type="molecule type" value="Genomic_DNA"/>
</dbReference>
<dbReference type="SUPFAM" id="SSF46785">
    <property type="entry name" value="Winged helix' DNA-binding domain"/>
    <property type="match status" value="1"/>
</dbReference>
<dbReference type="Pfam" id="PF03466">
    <property type="entry name" value="LysR_substrate"/>
    <property type="match status" value="1"/>
</dbReference>
<dbReference type="FunFam" id="1.10.10.10:FF:000001">
    <property type="entry name" value="LysR family transcriptional regulator"/>
    <property type="match status" value="1"/>
</dbReference>
<dbReference type="GO" id="GO:0003677">
    <property type="term" value="F:DNA binding"/>
    <property type="evidence" value="ECO:0007669"/>
    <property type="project" value="UniProtKB-KW"/>
</dbReference>
<evidence type="ECO:0000256" key="2">
    <source>
        <dbReference type="ARBA" id="ARBA00023015"/>
    </source>
</evidence>
<dbReference type="Pfam" id="PF00126">
    <property type="entry name" value="HTH_1"/>
    <property type="match status" value="1"/>
</dbReference>
<sequence>MTQQLKNVMLSSVELFCAVAEHKSFTQAAKIAGLTPAAVSRSIARLEQRLNTQLFVRSTRQVRLTHAGEIYFQQCQQGLTQIIEAEQLLRNQSQQLNGRIRISLPTPYGHYRVLPLIPIFKQTYPNIQIDLQLTNKNVDFIAEGFDLAIRGRYFKDSNLIVRTLEHAELVVVAAASYLHSHTIPTDIAALDQHECLQFILPSTGKSVPWLFKVNNQIHEYTTKGSLHCLDDILGTVTLAKHGAGLLQTYRFTVAQDIQNGQFVELLHPFAGASRPFSLVYPSQKYASAHIRTFIDFLITHLKTDVL</sequence>
<gene>
    <name evidence="7" type="ORF">AHTJR_04965</name>
    <name evidence="6" type="ORF">GPS52_00330</name>
</gene>
<dbReference type="InterPro" id="IPR005119">
    <property type="entry name" value="LysR_subst-bd"/>
</dbReference>
<evidence type="ECO:0000313" key="9">
    <source>
        <dbReference type="Proteomes" id="UP000451048"/>
    </source>
</evidence>
<evidence type="ECO:0000313" key="8">
    <source>
        <dbReference type="Proteomes" id="UP000294395"/>
    </source>
</evidence>
<dbReference type="Proteomes" id="UP000294395">
    <property type="component" value="Chromosome"/>
</dbReference>
<evidence type="ECO:0000313" key="7">
    <source>
        <dbReference type="EMBL" id="QBQ15660.1"/>
    </source>
</evidence>
<dbReference type="SUPFAM" id="SSF53850">
    <property type="entry name" value="Periplasmic binding protein-like II"/>
    <property type="match status" value="1"/>
</dbReference>